<proteinExistence type="inferred from homology"/>
<feature type="region of interest" description="Disordered" evidence="5">
    <location>
        <begin position="203"/>
        <end position="268"/>
    </location>
</feature>
<evidence type="ECO:0000256" key="2">
    <source>
        <dbReference type="ARBA" id="ARBA00023015"/>
    </source>
</evidence>
<dbReference type="RefSeq" id="WP_353941004.1">
    <property type="nucleotide sequence ID" value="NZ_CP159534.1"/>
</dbReference>
<comment type="similarity">
    <text evidence="1">Belongs to the LysR transcriptional regulatory family.</text>
</comment>
<dbReference type="PANTHER" id="PTHR30346">
    <property type="entry name" value="TRANSCRIPTIONAL DUAL REGULATOR HCAR-RELATED"/>
    <property type="match status" value="1"/>
</dbReference>
<dbReference type="GO" id="GO:0032993">
    <property type="term" value="C:protein-DNA complex"/>
    <property type="evidence" value="ECO:0007669"/>
    <property type="project" value="TreeGrafter"/>
</dbReference>
<dbReference type="Pfam" id="PF03466">
    <property type="entry name" value="LysR_substrate"/>
    <property type="match status" value="1"/>
</dbReference>
<dbReference type="Gene3D" id="3.40.190.10">
    <property type="entry name" value="Periplasmic binding protein-like II"/>
    <property type="match status" value="2"/>
</dbReference>
<evidence type="ECO:0000259" key="6">
    <source>
        <dbReference type="Pfam" id="PF03466"/>
    </source>
</evidence>
<dbReference type="AlphaFoldDB" id="A0AAU8ILN6"/>
<evidence type="ECO:0000313" key="7">
    <source>
        <dbReference type="EMBL" id="XCJ69313.1"/>
    </source>
</evidence>
<dbReference type="PANTHER" id="PTHR30346:SF0">
    <property type="entry name" value="HCA OPERON TRANSCRIPTIONAL ACTIVATOR HCAR"/>
    <property type="match status" value="1"/>
</dbReference>
<name>A0AAU8ILN6_9ACTN</name>
<keyword evidence="2" id="KW-0805">Transcription regulation</keyword>
<evidence type="ECO:0000256" key="5">
    <source>
        <dbReference type="SAM" id="MobiDB-lite"/>
    </source>
</evidence>
<reference evidence="7" key="1">
    <citation type="submission" date="2024-06" db="EMBL/GenBank/DDBJ databases">
        <title>Streptomyces sp. strain HUAS MG91 genome sequences.</title>
        <authorList>
            <person name="Mo P."/>
        </authorList>
    </citation>
    <scope>NUCLEOTIDE SEQUENCE</scope>
    <source>
        <strain evidence="7">HUAS MG91</strain>
    </source>
</reference>
<dbReference type="KEGG" id="stac:ABII15_04705"/>
<keyword evidence="3" id="KW-0238">DNA-binding</keyword>
<keyword evidence="4" id="KW-0804">Transcription</keyword>
<protein>
    <submittedName>
        <fullName evidence="7">LysR family substrate-binding domain-containing protein</fullName>
    </submittedName>
</protein>
<feature type="compositionally biased region" description="Gly residues" evidence="5">
    <location>
        <begin position="231"/>
        <end position="257"/>
    </location>
</feature>
<accession>A0AAU8ILN6</accession>
<dbReference type="GO" id="GO:0003700">
    <property type="term" value="F:DNA-binding transcription factor activity"/>
    <property type="evidence" value="ECO:0007669"/>
    <property type="project" value="TreeGrafter"/>
</dbReference>
<dbReference type="InterPro" id="IPR005119">
    <property type="entry name" value="LysR_subst-bd"/>
</dbReference>
<evidence type="ECO:0000256" key="4">
    <source>
        <dbReference type="ARBA" id="ARBA00023163"/>
    </source>
</evidence>
<dbReference type="EMBL" id="CP159534">
    <property type="protein sequence ID" value="XCJ69313.1"/>
    <property type="molecule type" value="Genomic_DNA"/>
</dbReference>
<feature type="domain" description="LysR substrate-binding" evidence="6">
    <location>
        <begin position="28"/>
        <end position="201"/>
    </location>
</feature>
<dbReference type="CDD" id="cd08414">
    <property type="entry name" value="PBP2_LTTR_aromatics_like"/>
    <property type="match status" value="1"/>
</dbReference>
<evidence type="ECO:0000256" key="3">
    <source>
        <dbReference type="ARBA" id="ARBA00023125"/>
    </source>
</evidence>
<evidence type="ECO:0000256" key="1">
    <source>
        <dbReference type="ARBA" id="ARBA00009437"/>
    </source>
</evidence>
<organism evidence="7">
    <name type="scientific">Streptomyces tabacisoli</name>
    <dbReference type="NCBI Taxonomy" id="3156398"/>
    <lineage>
        <taxon>Bacteria</taxon>
        <taxon>Bacillati</taxon>
        <taxon>Actinomycetota</taxon>
        <taxon>Actinomycetes</taxon>
        <taxon>Kitasatosporales</taxon>
        <taxon>Streptomycetaceae</taxon>
        <taxon>Streptomyces</taxon>
    </lineage>
</organism>
<dbReference type="GO" id="GO:0003677">
    <property type="term" value="F:DNA binding"/>
    <property type="evidence" value="ECO:0007669"/>
    <property type="project" value="UniProtKB-KW"/>
</dbReference>
<dbReference type="SUPFAM" id="SSF53850">
    <property type="entry name" value="Periplasmic binding protein-like II"/>
    <property type="match status" value="1"/>
</dbReference>
<feature type="compositionally biased region" description="Basic residues" evidence="5">
    <location>
        <begin position="258"/>
        <end position="268"/>
    </location>
</feature>
<gene>
    <name evidence="7" type="ORF">ABII15_04705</name>
</gene>
<sequence length="268" mass="28430">MTGTEDTPAPPPAPGFRLAYVPGATPAKWVRIWRERLPDVPLELVPVSAAEAADVLRGGAADAGLVRLPVDRTFFSAIPLYTETTVVMVPKDHAVAAVEEVTLADLADEIVQHPLDDVLEWVERPPGQPAFERPATTADAVELVAAGVGLLVVPQSLARLHHRRDLTYRTVTDAPGSGVGLAWPEERTTDAVEDLIGIVRGRTVNSSRGRATPPAERPAKKTASRPQQKTAGGGRRQGGKTQGGRPQGGKQTGGKQAGGKRGKPRKRS</sequence>